<keyword evidence="3" id="KW-1185">Reference proteome</keyword>
<dbReference type="SUPFAM" id="SSF81296">
    <property type="entry name" value="E set domains"/>
    <property type="match status" value="1"/>
</dbReference>
<dbReference type="AlphaFoldDB" id="A0A934N6G8"/>
<protein>
    <submittedName>
        <fullName evidence="2">Isoamylase early set domain-containing protein</fullName>
    </submittedName>
</protein>
<dbReference type="Gene3D" id="2.60.40.10">
    <property type="entry name" value="Immunoglobulins"/>
    <property type="match status" value="1"/>
</dbReference>
<gene>
    <name evidence="2" type="ORF">I8J31_10210</name>
</gene>
<dbReference type="GO" id="GO:0005975">
    <property type="term" value="P:carbohydrate metabolic process"/>
    <property type="evidence" value="ECO:0007669"/>
    <property type="project" value="InterPro"/>
</dbReference>
<reference evidence="2" key="1">
    <citation type="submission" date="2020-12" db="EMBL/GenBank/DDBJ databases">
        <title>Marinomonas arctica sp. nov., a psychrotolerant bacterium isolated from the Arctic.</title>
        <authorList>
            <person name="Zhang Y."/>
        </authorList>
    </citation>
    <scope>NUCLEOTIDE SEQUENCE</scope>
    <source>
        <strain evidence="2">C1424</strain>
    </source>
</reference>
<feature type="domain" description="Glycoside hydrolase family 13 N-terminal" evidence="1">
    <location>
        <begin position="26"/>
        <end position="84"/>
    </location>
</feature>
<dbReference type="InterPro" id="IPR013783">
    <property type="entry name" value="Ig-like_fold"/>
</dbReference>
<dbReference type="GO" id="GO:0004553">
    <property type="term" value="F:hydrolase activity, hydrolyzing O-glycosyl compounds"/>
    <property type="evidence" value="ECO:0007669"/>
    <property type="project" value="InterPro"/>
</dbReference>
<dbReference type="RefSeq" id="WP_199468416.1">
    <property type="nucleotide sequence ID" value="NZ_JAEMNX010000010.1"/>
</dbReference>
<evidence type="ECO:0000259" key="1">
    <source>
        <dbReference type="Pfam" id="PF02922"/>
    </source>
</evidence>
<dbReference type="Pfam" id="PF02922">
    <property type="entry name" value="CBM_48"/>
    <property type="match status" value="1"/>
</dbReference>
<accession>A0A934N6G8</accession>
<dbReference type="InterPro" id="IPR004193">
    <property type="entry name" value="Glyco_hydro_13_N"/>
</dbReference>
<organism evidence="2 3">
    <name type="scientific">Marinomonas transparens</name>
    <dbReference type="NCBI Taxonomy" id="2795388"/>
    <lineage>
        <taxon>Bacteria</taxon>
        <taxon>Pseudomonadati</taxon>
        <taxon>Pseudomonadota</taxon>
        <taxon>Gammaproteobacteria</taxon>
        <taxon>Oceanospirillales</taxon>
        <taxon>Oceanospirillaceae</taxon>
        <taxon>Marinomonas</taxon>
    </lineage>
</organism>
<dbReference type="CDD" id="cd07184">
    <property type="entry name" value="E_set_Isoamylase_like_N"/>
    <property type="match status" value="1"/>
</dbReference>
<name>A0A934N6G8_9GAMM</name>
<proteinExistence type="predicted"/>
<evidence type="ECO:0000313" key="3">
    <source>
        <dbReference type="Proteomes" id="UP000628710"/>
    </source>
</evidence>
<dbReference type="InterPro" id="IPR014756">
    <property type="entry name" value="Ig_E-set"/>
</dbReference>
<dbReference type="Proteomes" id="UP000628710">
    <property type="component" value="Unassembled WGS sequence"/>
</dbReference>
<sequence>MIEKKYLKTKPECKVKFALSSDIVGSANKIAVVGDFNNWDASANPMRKQKSGVFASTLSLEVDNSYQFRYVIDGKQWLNDDMADAYVHSPISHETNCVISI</sequence>
<evidence type="ECO:0000313" key="2">
    <source>
        <dbReference type="EMBL" id="MBJ7538046.1"/>
    </source>
</evidence>
<comment type="caution">
    <text evidence="2">The sequence shown here is derived from an EMBL/GenBank/DDBJ whole genome shotgun (WGS) entry which is preliminary data.</text>
</comment>
<dbReference type="EMBL" id="JAEMNX010000010">
    <property type="protein sequence ID" value="MBJ7538046.1"/>
    <property type="molecule type" value="Genomic_DNA"/>
</dbReference>